<feature type="compositionally biased region" description="Basic and acidic residues" evidence="1">
    <location>
        <begin position="12"/>
        <end position="25"/>
    </location>
</feature>
<keyword evidence="3" id="KW-1185">Reference proteome</keyword>
<feature type="region of interest" description="Disordered" evidence="1">
    <location>
        <begin position="1"/>
        <end position="25"/>
    </location>
</feature>
<name>A0ABW7AIY3_9ACTN</name>
<evidence type="ECO:0000256" key="1">
    <source>
        <dbReference type="SAM" id="MobiDB-lite"/>
    </source>
</evidence>
<gene>
    <name evidence="2" type="ORF">ACFLIM_29425</name>
</gene>
<accession>A0ABW7AIY3</accession>
<proteinExistence type="predicted"/>
<dbReference type="EMBL" id="JBICRM010000020">
    <property type="protein sequence ID" value="MFG1707327.1"/>
    <property type="molecule type" value="Genomic_DNA"/>
</dbReference>
<organism evidence="2 3">
    <name type="scientific">Nonomuraea marmarensis</name>
    <dbReference type="NCBI Taxonomy" id="3351344"/>
    <lineage>
        <taxon>Bacteria</taxon>
        <taxon>Bacillati</taxon>
        <taxon>Actinomycetota</taxon>
        <taxon>Actinomycetes</taxon>
        <taxon>Streptosporangiales</taxon>
        <taxon>Streptosporangiaceae</taxon>
        <taxon>Nonomuraea</taxon>
    </lineage>
</organism>
<evidence type="ECO:0000313" key="2">
    <source>
        <dbReference type="EMBL" id="MFG1707327.1"/>
    </source>
</evidence>
<sequence length="59" mass="6227">MGRLSGGAAEIEVQRPDGGTRLRSDDLGRFATGALAPGPLRLRVSPERGGPVVTSWIRI</sequence>
<comment type="caution">
    <text evidence="2">The sequence shown here is derived from an EMBL/GenBank/DDBJ whole genome shotgun (WGS) entry which is preliminary data.</text>
</comment>
<dbReference type="RefSeq" id="WP_393170928.1">
    <property type="nucleotide sequence ID" value="NZ_JBICRM010000020.1"/>
</dbReference>
<reference evidence="2 3" key="1">
    <citation type="submission" date="2024-10" db="EMBL/GenBank/DDBJ databases">
        <authorList>
            <person name="Topkara A.R."/>
            <person name="Saygin H."/>
        </authorList>
    </citation>
    <scope>NUCLEOTIDE SEQUENCE [LARGE SCALE GENOMIC DNA]</scope>
    <source>
        <strain evidence="2 3">M3C6</strain>
    </source>
</reference>
<protein>
    <submittedName>
        <fullName evidence="2">Uncharacterized protein</fullName>
    </submittedName>
</protein>
<dbReference type="Proteomes" id="UP001603978">
    <property type="component" value="Unassembled WGS sequence"/>
</dbReference>
<evidence type="ECO:0000313" key="3">
    <source>
        <dbReference type="Proteomes" id="UP001603978"/>
    </source>
</evidence>